<accession>A0ABT4TF38</accession>
<dbReference type="Pfam" id="PF00106">
    <property type="entry name" value="adh_short"/>
    <property type="match status" value="1"/>
</dbReference>
<dbReference type="Proteomes" id="UP001165685">
    <property type="component" value="Unassembled WGS sequence"/>
</dbReference>
<keyword evidence="6" id="KW-1185">Reference proteome</keyword>
<dbReference type="EMBL" id="JAQFWP010000002">
    <property type="protein sequence ID" value="MDA2803308.1"/>
    <property type="molecule type" value="Genomic_DNA"/>
</dbReference>
<dbReference type="RefSeq" id="WP_270675641.1">
    <property type="nucleotide sequence ID" value="NZ_JAQFWP010000002.1"/>
</dbReference>
<comment type="caution">
    <text evidence="5">The sequence shown here is derived from an EMBL/GenBank/DDBJ whole genome shotgun (WGS) entry which is preliminary data.</text>
</comment>
<evidence type="ECO:0000256" key="2">
    <source>
        <dbReference type="ARBA" id="ARBA00023002"/>
    </source>
</evidence>
<evidence type="ECO:0000256" key="4">
    <source>
        <dbReference type="SAM" id="MobiDB-lite"/>
    </source>
</evidence>
<evidence type="ECO:0000313" key="5">
    <source>
        <dbReference type="EMBL" id="MDA2803308.1"/>
    </source>
</evidence>
<reference evidence="5" key="1">
    <citation type="submission" date="2023-01" db="EMBL/GenBank/DDBJ databases">
        <title>Draft genome sequence of Nocardiopsis sp. LSu2-4 isolated from halophytes.</title>
        <authorList>
            <person name="Duangmal K."/>
            <person name="Chantavorakit T."/>
        </authorList>
    </citation>
    <scope>NUCLEOTIDE SEQUENCE</scope>
    <source>
        <strain evidence="5">LSu2-4</strain>
    </source>
</reference>
<sequence length="287" mass="30199">MTDVAGKTIFITGGAQGIGLGMARAFALAGAELALADIDPDALEAAREELSSTARTETFLLDVRDRDAFARTADEAEERLGPAAVVCNNAGVLGAAEVTGPSPAMWDHVLGTDLGGVFNGVNAFLPRMVARGGPGHIVNTASTAGLRGGALFEYSAAKAAVISLSESLHADAELERMGIRTTVLCPGGVRTRIIDHGIAAVPGGVPERLRTRIDDERMRTVIEQCGLAPEAVGEQVLAAVQEDRFYVFTDRSALAALRERASAMLAAMPEESEHDRRLAEARRRLGP</sequence>
<dbReference type="SUPFAM" id="SSF51735">
    <property type="entry name" value="NAD(P)-binding Rossmann-fold domains"/>
    <property type="match status" value="1"/>
</dbReference>
<proteinExistence type="inferred from homology"/>
<protein>
    <submittedName>
        <fullName evidence="5">SDR family NAD(P)-dependent oxidoreductase</fullName>
    </submittedName>
</protein>
<organism evidence="5 6">
    <name type="scientific">Nocardiopsis suaedae</name>
    <dbReference type="NCBI Taxonomy" id="3018444"/>
    <lineage>
        <taxon>Bacteria</taxon>
        <taxon>Bacillati</taxon>
        <taxon>Actinomycetota</taxon>
        <taxon>Actinomycetes</taxon>
        <taxon>Streptosporangiales</taxon>
        <taxon>Nocardiopsidaceae</taxon>
        <taxon>Nocardiopsis</taxon>
    </lineage>
</organism>
<feature type="compositionally biased region" description="Basic and acidic residues" evidence="4">
    <location>
        <begin position="271"/>
        <end position="287"/>
    </location>
</feature>
<dbReference type="PROSITE" id="PS00061">
    <property type="entry name" value="ADH_SHORT"/>
    <property type="match status" value="1"/>
</dbReference>
<evidence type="ECO:0000256" key="3">
    <source>
        <dbReference type="RuleBase" id="RU000363"/>
    </source>
</evidence>
<dbReference type="PRINTS" id="PR00081">
    <property type="entry name" value="GDHRDH"/>
</dbReference>
<dbReference type="PANTHER" id="PTHR24322">
    <property type="entry name" value="PKSB"/>
    <property type="match status" value="1"/>
</dbReference>
<evidence type="ECO:0000256" key="1">
    <source>
        <dbReference type="ARBA" id="ARBA00006484"/>
    </source>
</evidence>
<comment type="similarity">
    <text evidence="1 3">Belongs to the short-chain dehydrogenases/reductases (SDR) family.</text>
</comment>
<feature type="region of interest" description="Disordered" evidence="4">
    <location>
        <begin position="268"/>
        <end position="287"/>
    </location>
</feature>
<dbReference type="PRINTS" id="PR00080">
    <property type="entry name" value="SDRFAMILY"/>
</dbReference>
<keyword evidence="2" id="KW-0560">Oxidoreductase</keyword>
<dbReference type="PANTHER" id="PTHR24322:SF736">
    <property type="entry name" value="RETINOL DEHYDROGENASE 10"/>
    <property type="match status" value="1"/>
</dbReference>
<dbReference type="InterPro" id="IPR036291">
    <property type="entry name" value="NAD(P)-bd_dom_sf"/>
</dbReference>
<evidence type="ECO:0000313" key="6">
    <source>
        <dbReference type="Proteomes" id="UP001165685"/>
    </source>
</evidence>
<dbReference type="CDD" id="cd05233">
    <property type="entry name" value="SDR_c"/>
    <property type="match status" value="1"/>
</dbReference>
<gene>
    <name evidence="5" type="ORF">O4U47_02185</name>
</gene>
<dbReference type="InterPro" id="IPR020904">
    <property type="entry name" value="Sc_DH/Rdtase_CS"/>
</dbReference>
<dbReference type="Gene3D" id="3.40.50.720">
    <property type="entry name" value="NAD(P)-binding Rossmann-like Domain"/>
    <property type="match status" value="1"/>
</dbReference>
<name>A0ABT4TF38_9ACTN</name>
<dbReference type="InterPro" id="IPR002347">
    <property type="entry name" value="SDR_fam"/>
</dbReference>